<evidence type="ECO:0000313" key="7">
    <source>
        <dbReference type="Proteomes" id="UP001082703"/>
    </source>
</evidence>
<dbReference type="Gene3D" id="3.40.50.720">
    <property type="entry name" value="NAD(P)-binding Rossmann-like Domain"/>
    <property type="match status" value="1"/>
</dbReference>
<dbReference type="InterPro" id="IPR002328">
    <property type="entry name" value="ADH_Zn_CS"/>
</dbReference>
<keyword evidence="2 4" id="KW-0862">Zinc</keyword>
<dbReference type="SUPFAM" id="SSF50129">
    <property type="entry name" value="GroES-like"/>
    <property type="match status" value="1"/>
</dbReference>
<name>A0ABT4BV05_9FIRM</name>
<dbReference type="PANTHER" id="PTHR43401">
    <property type="entry name" value="L-THREONINE 3-DEHYDROGENASE"/>
    <property type="match status" value="1"/>
</dbReference>
<dbReference type="EMBL" id="JAPOHA010000010">
    <property type="protein sequence ID" value="MCY1714723.1"/>
    <property type="molecule type" value="Genomic_DNA"/>
</dbReference>
<protein>
    <submittedName>
        <fullName evidence="6">2,3-butanediol dehydrogenase</fullName>
    </submittedName>
</protein>
<dbReference type="Gene3D" id="3.90.180.10">
    <property type="entry name" value="Medium-chain alcohol dehydrogenases, catalytic domain"/>
    <property type="match status" value="1"/>
</dbReference>
<dbReference type="InterPro" id="IPR036291">
    <property type="entry name" value="NAD(P)-bd_dom_sf"/>
</dbReference>
<dbReference type="Pfam" id="PF08240">
    <property type="entry name" value="ADH_N"/>
    <property type="match status" value="1"/>
</dbReference>
<dbReference type="PROSITE" id="PS00059">
    <property type="entry name" value="ADH_ZINC"/>
    <property type="match status" value="1"/>
</dbReference>
<reference evidence="6 7" key="1">
    <citation type="submission" date="2022-11" db="EMBL/GenBank/DDBJ databases">
        <authorList>
            <person name="Caiyu Z."/>
        </authorList>
    </citation>
    <scope>NUCLEOTIDE SEQUENCE [LARGE SCALE GENOMIC DNA]</scope>
    <source>
        <strain evidence="6 7">YR-4</strain>
    </source>
</reference>
<dbReference type="SUPFAM" id="SSF51735">
    <property type="entry name" value="NAD(P)-binding Rossmann-fold domains"/>
    <property type="match status" value="1"/>
</dbReference>
<evidence type="ECO:0000256" key="3">
    <source>
        <dbReference type="ARBA" id="ARBA00023002"/>
    </source>
</evidence>
<dbReference type="Pfam" id="PF00107">
    <property type="entry name" value="ADH_zinc_N"/>
    <property type="match status" value="1"/>
</dbReference>
<dbReference type="SMART" id="SM00829">
    <property type="entry name" value="PKS_ER"/>
    <property type="match status" value="1"/>
</dbReference>
<dbReference type="PANTHER" id="PTHR43401:SF2">
    <property type="entry name" value="L-THREONINE 3-DEHYDROGENASE"/>
    <property type="match status" value="1"/>
</dbReference>
<dbReference type="RefSeq" id="WP_268058776.1">
    <property type="nucleotide sequence ID" value="NZ_JAPOHA010000010.1"/>
</dbReference>
<dbReference type="InterPro" id="IPR050129">
    <property type="entry name" value="Zn_alcohol_dh"/>
</dbReference>
<gene>
    <name evidence="6" type="ORF">OUY18_10710</name>
</gene>
<evidence type="ECO:0000256" key="4">
    <source>
        <dbReference type="RuleBase" id="RU361277"/>
    </source>
</evidence>
<evidence type="ECO:0000256" key="1">
    <source>
        <dbReference type="ARBA" id="ARBA00022723"/>
    </source>
</evidence>
<dbReference type="InterPro" id="IPR020843">
    <property type="entry name" value="ER"/>
</dbReference>
<sequence>MKAAVWHGYKDVRIEEVEQPEVKPGCVKIKVDYAGICGTDRHEYVGPNFIPTQKPHRLTGRMAPLTIGHEFSGVIAELGEGVTGYKVGDRVTANGTLCCGKCPACKSGHYNICEKLGFVGVGDDGTFAEYVTFQAERLFHIPENVTQRQALLAEPLACGIHATRLVGDVAGKYVVVIGPGIIGLACFFAAKLAGAEKVLVAGIGNEREELVRRCGGEYLDTGKKPLEEYISESGRMADVVYECVGIQPTLNNALHIVCPAGKIMIMGVFEKPPVLDMNLLQEGERMLLTSQAHTDEIGAALDYISQGKINAEELITREVTLDTLVEDGFEELLRNPSKHIKIAIRIGM</sequence>
<comment type="caution">
    <text evidence="6">The sequence shown here is derived from an EMBL/GenBank/DDBJ whole genome shotgun (WGS) entry which is preliminary data.</text>
</comment>
<comment type="similarity">
    <text evidence="4">Belongs to the zinc-containing alcohol dehydrogenase family.</text>
</comment>
<dbReference type="InterPro" id="IPR013149">
    <property type="entry name" value="ADH-like_C"/>
</dbReference>
<keyword evidence="3" id="KW-0560">Oxidoreductase</keyword>
<evidence type="ECO:0000313" key="6">
    <source>
        <dbReference type="EMBL" id="MCY1714723.1"/>
    </source>
</evidence>
<keyword evidence="1 4" id="KW-0479">Metal-binding</keyword>
<keyword evidence="7" id="KW-1185">Reference proteome</keyword>
<dbReference type="Proteomes" id="UP001082703">
    <property type="component" value="Unassembled WGS sequence"/>
</dbReference>
<evidence type="ECO:0000259" key="5">
    <source>
        <dbReference type="SMART" id="SM00829"/>
    </source>
</evidence>
<dbReference type="CDD" id="cd08233">
    <property type="entry name" value="butanediol_DH_like"/>
    <property type="match status" value="1"/>
</dbReference>
<organism evidence="6 7">
    <name type="scientific">Caproiciproducens galactitolivorans</name>
    <dbReference type="NCBI Taxonomy" id="642589"/>
    <lineage>
        <taxon>Bacteria</taxon>
        <taxon>Bacillati</taxon>
        <taxon>Bacillota</taxon>
        <taxon>Clostridia</taxon>
        <taxon>Eubacteriales</taxon>
        <taxon>Acutalibacteraceae</taxon>
        <taxon>Caproiciproducens</taxon>
    </lineage>
</organism>
<comment type="cofactor">
    <cofactor evidence="4">
        <name>Zn(2+)</name>
        <dbReference type="ChEBI" id="CHEBI:29105"/>
    </cofactor>
</comment>
<accession>A0ABT4BV05</accession>
<proteinExistence type="inferred from homology"/>
<evidence type="ECO:0000256" key="2">
    <source>
        <dbReference type="ARBA" id="ARBA00022833"/>
    </source>
</evidence>
<feature type="domain" description="Enoyl reductase (ER)" evidence="5">
    <location>
        <begin position="8"/>
        <end position="344"/>
    </location>
</feature>
<dbReference type="InterPro" id="IPR013154">
    <property type="entry name" value="ADH-like_N"/>
</dbReference>
<dbReference type="InterPro" id="IPR011032">
    <property type="entry name" value="GroES-like_sf"/>
</dbReference>